<dbReference type="InterPro" id="IPR052892">
    <property type="entry name" value="NA-targeting_endonuclease"/>
</dbReference>
<comment type="caution">
    <text evidence="2">The sequence shown here is derived from an EMBL/GenBank/DDBJ whole genome shotgun (WGS) entry which is preliminary data.</text>
</comment>
<keyword evidence="2" id="KW-0540">Nuclease</keyword>
<dbReference type="GO" id="GO:0008270">
    <property type="term" value="F:zinc ion binding"/>
    <property type="evidence" value="ECO:0007669"/>
    <property type="project" value="InterPro"/>
</dbReference>
<gene>
    <name evidence="2" type="ORF">ENJ46_01640</name>
</gene>
<keyword evidence="2" id="KW-0378">Hydrolase</keyword>
<dbReference type="PANTHER" id="PTHR33877">
    <property type="entry name" value="SLL1193 PROTEIN"/>
    <property type="match status" value="1"/>
</dbReference>
<dbReference type="Proteomes" id="UP000886042">
    <property type="component" value="Unassembled WGS sequence"/>
</dbReference>
<accession>A0A7C3CAR3</accession>
<dbReference type="InterPro" id="IPR003615">
    <property type="entry name" value="HNH_nuc"/>
</dbReference>
<evidence type="ECO:0000259" key="1">
    <source>
        <dbReference type="SMART" id="SM00507"/>
    </source>
</evidence>
<dbReference type="PANTHER" id="PTHR33877:SF2">
    <property type="entry name" value="OS07G0170200 PROTEIN"/>
    <property type="match status" value="1"/>
</dbReference>
<dbReference type="SMART" id="SM00507">
    <property type="entry name" value="HNHc"/>
    <property type="match status" value="1"/>
</dbReference>
<dbReference type="Pfam" id="PF01844">
    <property type="entry name" value="HNH"/>
    <property type="match status" value="1"/>
</dbReference>
<sequence length="194" mass="22713">MGVIQNVSRQSPILKESAFPCLILNADYQPLNYFPLSLWSWQDALKAVFLKRVDVVDEYDRIVRSERQEFFLPSVVALKEYVPQNRMPAFTRFNLFLRDGFRCVYCGNTEELTFDHVIPRRCGGKTNWENIVAACSSCNFKKGGRPLREAGMRMARQPHQPSVYELQAQGRRFPPGHLHESWMDYLYWDLELQT</sequence>
<name>A0A7C3CAR3_9PROT</name>
<dbReference type="EMBL" id="DRMN01000110">
    <property type="protein sequence ID" value="HFB54600.1"/>
    <property type="molecule type" value="Genomic_DNA"/>
</dbReference>
<protein>
    <submittedName>
        <fullName evidence="2">HNH endonuclease</fullName>
    </submittedName>
</protein>
<feature type="domain" description="HNH nuclease" evidence="1">
    <location>
        <begin position="90"/>
        <end position="140"/>
    </location>
</feature>
<dbReference type="GO" id="GO:0004519">
    <property type="term" value="F:endonuclease activity"/>
    <property type="evidence" value="ECO:0007669"/>
    <property type="project" value="UniProtKB-KW"/>
</dbReference>
<proteinExistence type="predicted"/>
<dbReference type="InterPro" id="IPR002711">
    <property type="entry name" value="HNH"/>
</dbReference>
<reference evidence="2" key="1">
    <citation type="journal article" date="2020" name="mSystems">
        <title>Genome- and Community-Level Interaction Insights into Carbon Utilization and Element Cycling Functions of Hydrothermarchaeota in Hydrothermal Sediment.</title>
        <authorList>
            <person name="Zhou Z."/>
            <person name="Liu Y."/>
            <person name="Xu W."/>
            <person name="Pan J."/>
            <person name="Luo Z.H."/>
            <person name="Li M."/>
        </authorList>
    </citation>
    <scope>NUCLEOTIDE SEQUENCE [LARGE SCALE GENOMIC DNA]</scope>
    <source>
        <strain evidence="2">HyVt-489</strain>
    </source>
</reference>
<keyword evidence="2" id="KW-0255">Endonuclease</keyword>
<dbReference type="Gene3D" id="1.10.30.50">
    <property type="match status" value="1"/>
</dbReference>
<organism evidence="2">
    <name type="scientific">Hellea balneolensis</name>
    <dbReference type="NCBI Taxonomy" id="287478"/>
    <lineage>
        <taxon>Bacteria</taxon>
        <taxon>Pseudomonadati</taxon>
        <taxon>Pseudomonadota</taxon>
        <taxon>Alphaproteobacteria</taxon>
        <taxon>Maricaulales</taxon>
        <taxon>Robiginitomaculaceae</taxon>
        <taxon>Hellea</taxon>
    </lineage>
</organism>
<dbReference type="GO" id="GO:0003676">
    <property type="term" value="F:nucleic acid binding"/>
    <property type="evidence" value="ECO:0007669"/>
    <property type="project" value="InterPro"/>
</dbReference>
<dbReference type="CDD" id="cd00085">
    <property type="entry name" value="HNHc"/>
    <property type="match status" value="1"/>
</dbReference>
<evidence type="ECO:0000313" key="2">
    <source>
        <dbReference type="EMBL" id="HFB54600.1"/>
    </source>
</evidence>
<dbReference type="AlphaFoldDB" id="A0A7C3CAR3"/>